<feature type="transmembrane region" description="Helical" evidence="2">
    <location>
        <begin position="475"/>
        <end position="495"/>
    </location>
</feature>
<evidence type="ECO:0000313" key="5">
    <source>
        <dbReference type="Proteomes" id="UP001057375"/>
    </source>
</evidence>
<comment type="caution">
    <text evidence="4">The sequence shown here is derived from an EMBL/GenBank/DDBJ whole genome shotgun (WGS) entry which is preliminary data.</text>
</comment>
<feature type="transmembrane region" description="Helical" evidence="2">
    <location>
        <begin position="385"/>
        <end position="403"/>
    </location>
</feature>
<evidence type="ECO:0000256" key="1">
    <source>
        <dbReference type="SAM" id="MobiDB-lite"/>
    </source>
</evidence>
<feature type="transmembrane region" description="Helical" evidence="2">
    <location>
        <begin position="1424"/>
        <end position="1449"/>
    </location>
</feature>
<keyword evidence="2" id="KW-1133">Transmembrane helix</keyword>
<dbReference type="Proteomes" id="UP001057375">
    <property type="component" value="Unassembled WGS sequence"/>
</dbReference>
<sequence>MSTGKRGLLEWINQTAQADYACLEDLADGVGYYHIIDAISPEHSKLDALCFNPRSDQQIRRNLQLLESAMRACGICDTIDIDRLMGRALAAHIDVTRALKNYAKPHAGRLVGYPALKRRGDAIKKQRERKRLRKKSIVGDGEDHRSHVDEVKVSNNLIPSHRADLGGVTEKLDEIQQQLRQPLTSSSVHTGSHHSGEYYEGHSGRAMDGSLGIRSSGMAPSSHTAYDSEASTSASGIISHTTRQQHTDLIISHSMTLLKELEDDVSKDLVAVTKTYSTLSGLSKQRRAYARRLRMLENFFSKTRYCVIKHMKDLHAIFDVYPSNLRMQFRHEIWTYFLFFIIGFQLLVILLVDVFYISCSNAILDWIISFLSFKFIWMSSVVDTVGYLIVFVLTAITVIYTIIQQPFYNHFSNIVTVFLFSMFSLCSFCQALVHLDKSYIPLTVSSKMPTAKITSLFLYELDVADSLVRLNSHTFYSILITSFVGFQMLFAYMYFHRVVKIRMNTHEIMLKCICLVCGLNEGDVSKWNGVVTSHDIIQAQETVLEKEIDEMDQDYELHEEYLTNFKSLSRFQKKRYSRFMRKVYNGTTTTKGPLPFPFFTKDDIVECMEWMKKRSSVLSKFKKLEEFEESYSHTRTDYSRYHPFSSIPYSKDGVMHSLFSECCDTPTTSTSSTISRSTTSRGNNTSESGGVSDIPGIDDRYSTLGVIKPELGQPSPPSPTSPHPRSEPDVGTIGSQFPILDPELSEPPRTLFPLLCYFPLLFFFSLDFDAIPRSLFLSLIHTHGSLILSFSDSTTRLMIIYMLVSEISLREQLHKRGIDGQKETEQTRINNLMKNSKYNFYSSRYKVDADRKILNSRNKPVQPVLTSTGLIPRHAHLFDDITPHSDHLVVSHTRPSFYFLDIKSLFPIHFSSELPRLNLNPMTPAFFSFLFLDLFAVVHERFTFNRKHSPSGMLVLCRLVVRAFTFPRSLSHSLLNSIRGVSSFDREKILSLYLGICKIRNLEIKGVSVTPLRVMMRSTLQEFLAAYQIVQSSQPMTRSYSEEEEVSEEEGHGVVKSHHKEADSRDISILSIFEKTQAQDPSHNPTQSHLIDHNPVSSLSSEVDKAGVVEERMITKDPLFKVKEIVDKERANLTLNSPGVCSMTANKEELMAHVRRLYPFLTSLYASLSFFTVTSTSETFSLKHFSSSCPPLAAISSPAAFSIIFLISLVSSLSSLNHAFHHSILSLSRIDDIAKSISFNAMCAYVRSILCECMRDRVKNEKRLYFLRLLKTLVDEMWGNQGLTHFISIHENRLIKDRGEHDRFSGQTNGIHRFDDSDATDTDTKDGMGKTQDSNGFTVLSDVNSELSSARMRKIGRTVPSDDPVSHTSSSSETTPSTTENADESPEFDHIDQSELCSSLFPASIRTLEQGYDISSALFQQEKLFMSISMWGFIGMAIFFLTLLITYFSHWVGQMKIASTMAFYEFTLMRLIPMVYSLPFAYSGAFHSTGICGSDVNNIFCNGSMLQHNFDGDELGSISSSVEETEYKFFPTPTNPLYIEDELYTLVHELSFHSNNLLSHLAEILDQVSGCEIHYTDKGEINTDKSAYSQNSIDKCILSPMYIDTIQLTIYNSSTVTSLGDYSFFDIHDILSNAVTRILSLAQIYDEQLLSVSSLNEQYELGVELATDLMNSDGFLTVSSNVQTLTEFVVRVHNVVKLFLEDNHSAQYVIFLVMMVVFVVVMFLAPMIGIYKLTTAHSGAIQLALCTTTLYALSTISKGTSHPPALTNSNTQVQDVEEASKSHGMNVNSSSMLIDNGHFARGFNESSALTHVTPTPGVYERKSSINGKEKSSLSSPFSNVINEKSKNEEKNFKGTTSHKHLMIAIIMLFLVGGFLQLVSFRDIKMLTSIPNNECNKMASTKYSILRYSHTSNMNLLNTLAYSMTSDLENLAKIKDEWGNLQLELFKESYDISHIWKSDYSYQLQEKIVFAAINVAESHFYEVFSVSDDHFRHYSFTENMLEGYIHDEDMRRPYTFDDIETYPLFSSWSFLLDDVMANIMVENNSQAMKYYRKASVDIASDENFLVIDTISFIFVILFASLILMLASIYYVVNHHHLFPHSPLLKKIDVVSVVSGAIGILWMITLIIISWIYGVYDVTHSRRILNRRDITVFSFTNAIEIATFNAARVIMMGVSTQSDTVLRGIQNAFNHIQYDMSIEGLVSDEDEIFFDSVLFSNAKTSSSKLYPSNPLFSSEEEIPFRPETINTRLTDYFDEYREVIESIYIEMRNIENDYMAENKPSMTSGDIPPDILTMEQKYNLLIAYFPDLLAKMKEMNRFVSDIHALLWNQAKNSSPEGLSRSKLRIICVFSIITNIFVTILLISRVSILIRLCNPLEDSMKDVPPGEQRIISRALKNSHGNSTLGVISAVCLIIITCSLSILGVLRFFGMSRLFSDSHVLYNINMLTQNMTIHGFERFLNISGNTKDKKKTLMILLEKMDQSLLKRNIFFLESSLLDIGIRQQLLTGNLNLSTCGMVQKLYNSDFGEFGNIANSISTDDYGIDGVHTAKTIVNTKKLDKMYDNFIYSKNNNNESKHDHNDIQDSIRNIKMSEIKSLFGPNRGDDELFGASSYLDENNYNIVSKLIQSEIKQHNLIVNSLISPPPDVSPRYGYSDIDISFNQYVTSVTEQYISNFQNSLGSVTIPLTDPALFDDSCFPCSHGLEIIEADVEAAFIPFTGDQCGLVAPFSMKIDDDNSGVNIGPVTLKLTSFLATVSRFCGVGEGTILSSSKLSSVEQKWEWKELFFPMWWMSSYVNQSILGEGGISARIIRVVTKEIFLLAGLNAASILVFIFLNREFFKQMLQRGSKCIDMLILRCLQMKEDIFFDPNGYAQVSILNVLVKHEKAQKGNLKNEKK</sequence>
<proteinExistence type="predicted"/>
<name>A0ABQ5K946_9EUKA</name>
<feature type="transmembrane region" description="Helical" evidence="2">
    <location>
        <begin position="2343"/>
        <end position="2367"/>
    </location>
</feature>
<feature type="transmembrane region" description="Helical" evidence="2">
    <location>
        <begin position="1861"/>
        <end position="1880"/>
    </location>
</feature>
<protein>
    <submittedName>
        <fullName evidence="4">Microtubule-associated protein RP/EB like protein</fullName>
    </submittedName>
</protein>
<feature type="compositionally biased region" description="Basic and acidic residues" evidence="1">
    <location>
        <begin position="194"/>
        <end position="205"/>
    </location>
</feature>
<dbReference type="PANTHER" id="PTHR10623">
    <property type="entry name" value="MICROTUBULE-ASSOCIATED PROTEIN RP/EB FAMILY MEMBER"/>
    <property type="match status" value="1"/>
</dbReference>
<feature type="region of interest" description="Disordered" evidence="1">
    <location>
        <begin position="1355"/>
        <end position="1388"/>
    </location>
</feature>
<gene>
    <name evidence="4" type="ORF">ADUPG1_000667</name>
</gene>
<dbReference type="SUPFAM" id="SSF47576">
    <property type="entry name" value="Calponin-homology domain, CH-domain"/>
    <property type="match status" value="1"/>
</dbReference>
<dbReference type="Gene3D" id="1.10.418.10">
    <property type="entry name" value="Calponin-like domain"/>
    <property type="match status" value="1"/>
</dbReference>
<feature type="region of interest" description="Disordered" evidence="1">
    <location>
        <begin position="1300"/>
        <end position="1337"/>
    </location>
</feature>
<feature type="transmembrane region" description="Helical" evidence="2">
    <location>
        <begin position="2111"/>
        <end position="2134"/>
    </location>
</feature>
<dbReference type="InterPro" id="IPR001715">
    <property type="entry name" value="CH_dom"/>
</dbReference>
<reference evidence="4" key="1">
    <citation type="submission" date="2022-03" db="EMBL/GenBank/DDBJ databases">
        <title>Draft genome sequence of Aduncisulcus paluster, a free-living microaerophilic Fornicata.</title>
        <authorList>
            <person name="Yuyama I."/>
            <person name="Kume K."/>
            <person name="Tamura T."/>
            <person name="Inagaki Y."/>
            <person name="Hashimoto T."/>
        </authorList>
    </citation>
    <scope>NUCLEOTIDE SEQUENCE</scope>
    <source>
        <strain evidence="4">NY0171</strain>
    </source>
</reference>
<feature type="transmembrane region" description="Helical" evidence="2">
    <location>
        <begin position="2069"/>
        <end position="2091"/>
    </location>
</feature>
<feature type="compositionally biased region" description="Low complexity" evidence="1">
    <location>
        <begin position="1359"/>
        <end position="1380"/>
    </location>
</feature>
<dbReference type="InterPro" id="IPR036872">
    <property type="entry name" value="CH_dom_sf"/>
</dbReference>
<feature type="transmembrane region" description="Helical" evidence="2">
    <location>
        <begin position="2813"/>
        <end position="2830"/>
    </location>
</feature>
<dbReference type="InterPro" id="IPR027328">
    <property type="entry name" value="MAPRE"/>
</dbReference>
<keyword evidence="2" id="KW-0812">Transmembrane</keyword>
<feature type="transmembrane region" description="Helical" evidence="2">
    <location>
        <begin position="415"/>
        <end position="433"/>
    </location>
</feature>
<keyword evidence="5" id="KW-1185">Reference proteome</keyword>
<feature type="region of interest" description="Disordered" evidence="1">
    <location>
        <begin position="1038"/>
        <end position="1062"/>
    </location>
</feature>
<feature type="domain" description="Calponin-homology (CH)" evidence="3">
    <location>
        <begin position="2"/>
        <end position="104"/>
    </location>
</feature>
<feature type="region of interest" description="Disordered" evidence="1">
    <location>
        <begin position="182"/>
        <end position="207"/>
    </location>
</feature>
<feature type="transmembrane region" description="Helical" evidence="2">
    <location>
        <begin position="333"/>
        <end position="356"/>
    </location>
</feature>
<accession>A0ABQ5K946</accession>
<feature type="region of interest" description="Disordered" evidence="1">
    <location>
        <begin position="666"/>
        <end position="738"/>
    </location>
</feature>
<evidence type="ECO:0000256" key="2">
    <source>
        <dbReference type="SAM" id="Phobius"/>
    </source>
</evidence>
<dbReference type="EMBL" id="BQXS01000301">
    <property type="protein sequence ID" value="GKT28467.1"/>
    <property type="molecule type" value="Genomic_DNA"/>
</dbReference>
<dbReference type="PROSITE" id="PS50021">
    <property type="entry name" value="CH"/>
    <property type="match status" value="1"/>
</dbReference>
<keyword evidence="2" id="KW-0472">Membrane</keyword>
<feature type="compositionally biased region" description="Low complexity" evidence="1">
    <location>
        <begin position="666"/>
        <end position="689"/>
    </location>
</feature>
<evidence type="ECO:0000313" key="4">
    <source>
        <dbReference type="EMBL" id="GKT28467.1"/>
    </source>
</evidence>
<organism evidence="4 5">
    <name type="scientific">Aduncisulcus paluster</name>
    <dbReference type="NCBI Taxonomy" id="2918883"/>
    <lineage>
        <taxon>Eukaryota</taxon>
        <taxon>Metamonada</taxon>
        <taxon>Carpediemonas-like organisms</taxon>
        <taxon>Aduncisulcus</taxon>
    </lineage>
</organism>
<evidence type="ECO:0000259" key="3">
    <source>
        <dbReference type="PROSITE" id="PS50021"/>
    </source>
</evidence>
<feature type="compositionally biased region" description="Basic and acidic residues" evidence="1">
    <location>
        <begin position="1312"/>
        <end position="1328"/>
    </location>
</feature>
<feature type="transmembrane region" description="Helical" evidence="2">
    <location>
        <begin position="2401"/>
        <end position="2425"/>
    </location>
</feature>
<feature type="transmembrane region" description="Helical" evidence="2">
    <location>
        <begin position="1708"/>
        <end position="1731"/>
    </location>
</feature>